<keyword evidence="8" id="KW-1185">Reference proteome</keyword>
<keyword evidence="2" id="KW-1003">Cell membrane</keyword>
<organism evidence="7 8">
    <name type="scientific">Roseateles flavus</name>
    <dbReference type="NCBI Taxonomy" id="3149041"/>
    <lineage>
        <taxon>Bacteria</taxon>
        <taxon>Pseudomonadati</taxon>
        <taxon>Pseudomonadota</taxon>
        <taxon>Betaproteobacteria</taxon>
        <taxon>Burkholderiales</taxon>
        <taxon>Sphaerotilaceae</taxon>
        <taxon>Roseateles</taxon>
    </lineage>
</organism>
<feature type="transmembrane region" description="Helical" evidence="6">
    <location>
        <begin position="161"/>
        <end position="184"/>
    </location>
</feature>
<sequence>MDASHSLWLFFLLTLGIIVLPGMDMAYIAGHALQSGARAGLLALGGIVAGGVVHVLLNLSGLSALLMLLPGAFEVLLWAGALYLGWIGLQMLRGAWQGWHAVPAPLAAAAAPAPVATQSPGRIFLSGMANCLLNPKAYAFMLAVFPGFLRSSERGLAAQGLLLGSIIAGNQIAVYGTVLLACLGSRRWQREGGRGAVLLSGVMGLSLVGLAVGTLYSAVTRPA</sequence>
<gene>
    <name evidence="7" type="ORF">ABDJ40_06810</name>
</gene>
<dbReference type="Pfam" id="PF01810">
    <property type="entry name" value="LysE"/>
    <property type="match status" value="1"/>
</dbReference>
<keyword evidence="3 6" id="KW-0812">Transmembrane</keyword>
<feature type="transmembrane region" description="Helical" evidence="6">
    <location>
        <begin position="39"/>
        <end position="57"/>
    </location>
</feature>
<accession>A0ABV0GBP5</accession>
<reference evidence="7 8" key="1">
    <citation type="submission" date="2024-05" db="EMBL/GenBank/DDBJ databases">
        <title>Roseateles sp. 2.12 16S ribosomal RNA gene Genome sequencing and assembly.</title>
        <authorList>
            <person name="Woo H."/>
        </authorList>
    </citation>
    <scope>NUCLEOTIDE SEQUENCE [LARGE SCALE GENOMIC DNA]</scope>
    <source>
        <strain evidence="7 8">2.12</strain>
    </source>
</reference>
<keyword evidence="4 6" id="KW-1133">Transmembrane helix</keyword>
<comment type="caution">
    <text evidence="7">The sequence shown here is derived from an EMBL/GenBank/DDBJ whole genome shotgun (WGS) entry which is preliminary data.</text>
</comment>
<feature type="transmembrane region" description="Helical" evidence="6">
    <location>
        <begin position="131"/>
        <end position="149"/>
    </location>
</feature>
<dbReference type="PANTHER" id="PTHR30086:SF20">
    <property type="entry name" value="ARGININE EXPORTER PROTEIN ARGO-RELATED"/>
    <property type="match status" value="1"/>
</dbReference>
<evidence type="ECO:0000256" key="4">
    <source>
        <dbReference type="ARBA" id="ARBA00022989"/>
    </source>
</evidence>
<evidence type="ECO:0000256" key="6">
    <source>
        <dbReference type="SAM" id="Phobius"/>
    </source>
</evidence>
<feature type="transmembrane region" description="Helical" evidence="6">
    <location>
        <begin position="63"/>
        <end position="86"/>
    </location>
</feature>
<protein>
    <submittedName>
        <fullName evidence="7">LysE family translocator</fullName>
    </submittedName>
</protein>
<name>A0ABV0GBP5_9BURK</name>
<evidence type="ECO:0000256" key="5">
    <source>
        <dbReference type="ARBA" id="ARBA00023136"/>
    </source>
</evidence>
<evidence type="ECO:0000313" key="7">
    <source>
        <dbReference type="EMBL" id="MEO3712476.1"/>
    </source>
</evidence>
<dbReference type="Proteomes" id="UP001462640">
    <property type="component" value="Unassembled WGS sequence"/>
</dbReference>
<dbReference type="PANTHER" id="PTHR30086">
    <property type="entry name" value="ARGININE EXPORTER PROTEIN ARGO"/>
    <property type="match status" value="1"/>
</dbReference>
<feature type="transmembrane region" description="Helical" evidence="6">
    <location>
        <begin position="196"/>
        <end position="219"/>
    </location>
</feature>
<evidence type="ECO:0000256" key="2">
    <source>
        <dbReference type="ARBA" id="ARBA00022475"/>
    </source>
</evidence>
<evidence type="ECO:0000313" key="8">
    <source>
        <dbReference type="Proteomes" id="UP001462640"/>
    </source>
</evidence>
<dbReference type="EMBL" id="JBDPZC010000002">
    <property type="protein sequence ID" value="MEO3712476.1"/>
    <property type="molecule type" value="Genomic_DNA"/>
</dbReference>
<comment type="subcellular location">
    <subcellularLocation>
        <location evidence="1">Cell membrane</location>
        <topology evidence="1">Multi-pass membrane protein</topology>
    </subcellularLocation>
</comment>
<keyword evidence="5 6" id="KW-0472">Membrane</keyword>
<evidence type="ECO:0000256" key="1">
    <source>
        <dbReference type="ARBA" id="ARBA00004651"/>
    </source>
</evidence>
<dbReference type="RefSeq" id="WP_347607927.1">
    <property type="nucleotide sequence ID" value="NZ_JBDPZC010000002.1"/>
</dbReference>
<feature type="transmembrane region" description="Helical" evidence="6">
    <location>
        <begin position="6"/>
        <end position="27"/>
    </location>
</feature>
<proteinExistence type="predicted"/>
<evidence type="ECO:0000256" key="3">
    <source>
        <dbReference type="ARBA" id="ARBA00022692"/>
    </source>
</evidence>
<dbReference type="InterPro" id="IPR001123">
    <property type="entry name" value="LeuE-type"/>
</dbReference>